<feature type="region of interest" description="Disordered" evidence="2">
    <location>
        <begin position="545"/>
        <end position="575"/>
    </location>
</feature>
<feature type="region of interest" description="Disordered" evidence="2">
    <location>
        <begin position="130"/>
        <end position="200"/>
    </location>
</feature>
<feature type="region of interest" description="Disordered" evidence="2">
    <location>
        <begin position="264"/>
        <end position="295"/>
    </location>
</feature>
<dbReference type="OrthoDB" id="10252032at2759"/>
<dbReference type="RefSeq" id="XP_019015976.1">
    <property type="nucleotide sequence ID" value="XM_019161583.1"/>
</dbReference>
<feature type="compositionally biased region" description="Basic and acidic residues" evidence="2">
    <location>
        <begin position="412"/>
        <end position="431"/>
    </location>
</feature>
<feature type="compositionally biased region" description="Basic and acidic residues" evidence="2">
    <location>
        <begin position="267"/>
        <end position="295"/>
    </location>
</feature>
<feature type="compositionally biased region" description="Basic and acidic residues" evidence="2">
    <location>
        <begin position="131"/>
        <end position="160"/>
    </location>
</feature>
<feature type="compositionally biased region" description="Polar residues" evidence="2">
    <location>
        <begin position="549"/>
        <end position="559"/>
    </location>
</feature>
<evidence type="ECO:0000256" key="2">
    <source>
        <dbReference type="SAM" id="MobiDB-lite"/>
    </source>
</evidence>
<accession>A0A1E3NHP8</accession>
<evidence type="ECO:0000256" key="1">
    <source>
        <dbReference type="ARBA" id="ARBA00007473"/>
    </source>
</evidence>
<protein>
    <recommendedName>
        <fullName evidence="3">Kri1-like C-terminal domain-containing protein</fullName>
    </recommendedName>
</protein>
<dbReference type="GeneID" id="30178270"/>
<dbReference type="PANTHER" id="PTHR14490">
    <property type="entry name" value="ZINC FINGER, ZZ TYPE"/>
    <property type="match status" value="1"/>
</dbReference>
<evidence type="ECO:0000259" key="3">
    <source>
        <dbReference type="Pfam" id="PF12936"/>
    </source>
</evidence>
<feature type="region of interest" description="Disordered" evidence="2">
    <location>
        <begin position="504"/>
        <end position="526"/>
    </location>
</feature>
<feature type="compositionally biased region" description="Basic and acidic residues" evidence="2">
    <location>
        <begin position="176"/>
        <end position="189"/>
    </location>
</feature>
<proteinExistence type="inferred from homology"/>
<feature type="domain" description="Kri1-like C-terminal" evidence="3">
    <location>
        <begin position="436"/>
        <end position="526"/>
    </location>
</feature>
<sequence length="575" mass="66360">MPRKKSAAKKAKELQEAKLLEVSENKPLPLNIEDLKKELREDDKEDDSNSDEEDEEDEEEDDYGELLTENVESGLNEVLKAIKTGDQRLFDSSVSFFKTDDASVDGSDDTTKASKPIYLKEYHLSNLLAGDEEKGQSIDEEKPYALQQKEDKENLVKEIHNALGGEDSSDDDDDNFLIKKEKKTGEHRPSTILSLPDPEKEGKEKFLEAFMENHAWLPNKGEEVGVENEDDSDFDKAAEDFENAYNFRYEDPKSTEIVSYARSQATMRREKMNSRKRERSKQQLEAAREKEEVNEGLKKKKLKKMNLVMDRIKEIKEAVGDQVSDDKIVKVFGDSLMNEDFDDQEWDAKMNEIFNDEYYAEDDQTLKKPEWDDDLGLEDEKSGDEIEDEEVSEKLQKSEEDVVVSSSVVSSHKSEKKDQKLAKKQEKKKVKEVVERLVESRTLDILDEVQEERGRDKGTSKHSFKYREVSPESFGLTYNEIFQADDKDLNELIGLKKLAPYRPHEKVTKDKRKVTKSKNMREWRKRTFGSEEGISKAADMEIKIPSIVFDNNSRSSTQEPKQKKRKSKSKGGKKH</sequence>
<dbReference type="STRING" id="763406.A0A1E3NHP8"/>
<dbReference type="GO" id="GO:0030686">
    <property type="term" value="C:90S preribosome"/>
    <property type="evidence" value="ECO:0007669"/>
    <property type="project" value="EnsemblFungi"/>
</dbReference>
<dbReference type="InterPro" id="IPR018034">
    <property type="entry name" value="Kri1"/>
</dbReference>
<feature type="compositionally biased region" description="Acidic residues" evidence="2">
    <location>
        <begin position="43"/>
        <end position="64"/>
    </location>
</feature>
<reference evidence="4 5" key="1">
    <citation type="journal article" date="2016" name="Proc. Natl. Acad. Sci. U.S.A.">
        <title>Comparative genomics of biotechnologically important yeasts.</title>
        <authorList>
            <person name="Riley R."/>
            <person name="Haridas S."/>
            <person name="Wolfe K.H."/>
            <person name="Lopes M.R."/>
            <person name="Hittinger C.T."/>
            <person name="Goeker M."/>
            <person name="Salamov A.A."/>
            <person name="Wisecaver J.H."/>
            <person name="Long T.M."/>
            <person name="Calvey C.H."/>
            <person name="Aerts A.L."/>
            <person name="Barry K.W."/>
            <person name="Choi C."/>
            <person name="Clum A."/>
            <person name="Coughlan A.Y."/>
            <person name="Deshpande S."/>
            <person name="Douglass A.P."/>
            <person name="Hanson S.J."/>
            <person name="Klenk H.-P."/>
            <person name="LaButti K.M."/>
            <person name="Lapidus A."/>
            <person name="Lindquist E.A."/>
            <person name="Lipzen A.M."/>
            <person name="Meier-Kolthoff J.P."/>
            <person name="Ohm R.A."/>
            <person name="Otillar R.P."/>
            <person name="Pangilinan J.L."/>
            <person name="Peng Y."/>
            <person name="Rokas A."/>
            <person name="Rosa C.A."/>
            <person name="Scheuner C."/>
            <person name="Sibirny A.A."/>
            <person name="Slot J.C."/>
            <person name="Stielow J.B."/>
            <person name="Sun H."/>
            <person name="Kurtzman C.P."/>
            <person name="Blackwell M."/>
            <person name="Grigoriev I.V."/>
            <person name="Jeffries T.W."/>
        </authorList>
    </citation>
    <scope>NUCLEOTIDE SEQUENCE [LARGE SCALE GENOMIC DNA]</scope>
    <source>
        <strain evidence="4 5">NRRL Y-2026</strain>
    </source>
</reference>
<dbReference type="Proteomes" id="UP000094455">
    <property type="component" value="Unassembled WGS sequence"/>
</dbReference>
<dbReference type="Pfam" id="PF12936">
    <property type="entry name" value="Kri1_C"/>
    <property type="match status" value="1"/>
</dbReference>
<gene>
    <name evidence="4" type="ORF">PICMEDRAFT_17394</name>
</gene>
<dbReference type="GO" id="GO:0000447">
    <property type="term" value="P:endonucleolytic cleavage in ITS1 to separate SSU-rRNA from 5.8S rRNA and LSU-rRNA from tricistronic rRNA transcript (SSU-rRNA, 5.8S rRNA, LSU-rRNA)"/>
    <property type="evidence" value="ECO:0007669"/>
    <property type="project" value="EnsemblFungi"/>
</dbReference>
<feature type="region of interest" description="Disordered" evidence="2">
    <location>
        <begin position="358"/>
        <end position="431"/>
    </location>
</feature>
<feature type="compositionally biased region" description="Basic and acidic residues" evidence="2">
    <location>
        <begin position="33"/>
        <end position="42"/>
    </location>
</feature>
<evidence type="ECO:0000313" key="5">
    <source>
        <dbReference type="Proteomes" id="UP000094455"/>
    </source>
</evidence>
<comment type="similarity">
    <text evidence="1">Belongs to the KRI1 family.</text>
</comment>
<name>A0A1E3NHP8_9ASCO</name>
<feature type="region of interest" description="Disordered" evidence="2">
    <location>
        <begin position="1"/>
        <end position="70"/>
    </location>
</feature>
<dbReference type="InterPro" id="IPR024626">
    <property type="entry name" value="Kri1-like_C"/>
</dbReference>
<organism evidence="4 5">
    <name type="scientific">Pichia membranifaciens NRRL Y-2026</name>
    <dbReference type="NCBI Taxonomy" id="763406"/>
    <lineage>
        <taxon>Eukaryota</taxon>
        <taxon>Fungi</taxon>
        <taxon>Dikarya</taxon>
        <taxon>Ascomycota</taxon>
        <taxon>Saccharomycotina</taxon>
        <taxon>Pichiomycetes</taxon>
        <taxon>Pichiales</taxon>
        <taxon>Pichiaceae</taxon>
        <taxon>Pichia</taxon>
    </lineage>
</organism>
<dbReference type="EMBL" id="KV454005">
    <property type="protein sequence ID" value="ODQ44863.1"/>
    <property type="molecule type" value="Genomic_DNA"/>
</dbReference>
<evidence type="ECO:0000313" key="4">
    <source>
        <dbReference type="EMBL" id="ODQ44863.1"/>
    </source>
</evidence>
<feature type="compositionally biased region" description="Basic residues" evidence="2">
    <location>
        <begin position="562"/>
        <end position="575"/>
    </location>
</feature>
<keyword evidence="5" id="KW-1185">Reference proteome</keyword>
<dbReference type="Pfam" id="PF05178">
    <property type="entry name" value="Kri1"/>
    <property type="match status" value="1"/>
</dbReference>
<feature type="compositionally biased region" description="Basic and acidic residues" evidence="2">
    <location>
        <begin position="10"/>
        <end position="24"/>
    </location>
</feature>
<feature type="compositionally biased region" description="Basic residues" evidence="2">
    <location>
        <begin position="509"/>
        <end position="526"/>
    </location>
</feature>
<dbReference type="GO" id="GO:0005730">
    <property type="term" value="C:nucleolus"/>
    <property type="evidence" value="ECO:0007669"/>
    <property type="project" value="EnsemblFungi"/>
</dbReference>
<dbReference type="AlphaFoldDB" id="A0A1E3NHP8"/>
<dbReference type="PANTHER" id="PTHR14490:SF5">
    <property type="entry name" value="PROTEIN KRI1 HOMOLOG"/>
    <property type="match status" value="1"/>
</dbReference>